<accession>W1PCQ8</accession>
<dbReference type="Proteomes" id="UP000017836">
    <property type="component" value="Unassembled WGS sequence"/>
</dbReference>
<organism evidence="2 3">
    <name type="scientific">Amborella trichopoda</name>
    <dbReference type="NCBI Taxonomy" id="13333"/>
    <lineage>
        <taxon>Eukaryota</taxon>
        <taxon>Viridiplantae</taxon>
        <taxon>Streptophyta</taxon>
        <taxon>Embryophyta</taxon>
        <taxon>Tracheophyta</taxon>
        <taxon>Spermatophyta</taxon>
        <taxon>Magnoliopsida</taxon>
        <taxon>Amborellales</taxon>
        <taxon>Amborellaceae</taxon>
        <taxon>Amborella</taxon>
    </lineage>
</organism>
<dbReference type="GO" id="GO:0009733">
    <property type="term" value="P:response to auxin"/>
    <property type="evidence" value="ECO:0000318"/>
    <property type="project" value="GO_Central"/>
</dbReference>
<sequence length="411" mass="46738">MCVIVRHALAARLLVVLAWHAFVHLVYFHWAILVLGVSYALLVAWDRSNTGRVNPWSVEVVSPSPYNEQDKPSTSAEKENEQDKPSTLAEKEKFVLLFGSRISTCSEHEMRCHNDKRQFKSNSFITSIQEARHEPISKAASSNSQNNQTHNNCKFYNNHSDQQNSFVMTLMILTLDCFSPQGYGNYQSQSDGFPQENHDTELSSNGSNALALESSHFRGLKRSRSMAQPQETLNDEPEKEGHVRFCEVFVNDTIGRWINLSLFHSYEHLLENLAHMFSMTDSQLRSGLFYDGPGGIRRSVGKEPYKAHFIPCQPKDLKAFNAILTRPSFAVPRNSVKAVEEQIFFGPIEYDPFDHNNSELVTIPIDGLDPVRGIWAHCMILCALLSLLHYPIKLLGSDKPIVHVYYYDPVF</sequence>
<protein>
    <submittedName>
        <fullName evidence="2">Uncharacterized protein</fullName>
    </submittedName>
</protein>
<dbReference type="Gene3D" id="3.10.20.90">
    <property type="entry name" value="Phosphatidylinositol 3-kinase Catalytic Subunit, Chain A, domain 1"/>
    <property type="match status" value="1"/>
</dbReference>
<dbReference type="GO" id="GO:0006355">
    <property type="term" value="P:regulation of DNA-templated transcription"/>
    <property type="evidence" value="ECO:0000318"/>
    <property type="project" value="GO_Central"/>
</dbReference>
<dbReference type="GO" id="GO:0005634">
    <property type="term" value="C:nucleus"/>
    <property type="evidence" value="ECO:0000318"/>
    <property type="project" value="GO_Central"/>
</dbReference>
<gene>
    <name evidence="2" type="ORF">AMTR_s00155p00067910</name>
</gene>
<dbReference type="GO" id="GO:0000976">
    <property type="term" value="F:transcription cis-regulatory region binding"/>
    <property type="evidence" value="ECO:0000318"/>
    <property type="project" value="GO_Central"/>
</dbReference>
<evidence type="ECO:0000256" key="1">
    <source>
        <dbReference type="SAM" id="MobiDB-lite"/>
    </source>
</evidence>
<evidence type="ECO:0000313" key="3">
    <source>
        <dbReference type="Proteomes" id="UP000017836"/>
    </source>
</evidence>
<dbReference type="AlphaFoldDB" id="W1PCQ8"/>
<dbReference type="HOGENOM" id="CLU_669674_0_0_1"/>
<dbReference type="GO" id="GO:0009908">
    <property type="term" value="P:flower development"/>
    <property type="evidence" value="ECO:0000318"/>
    <property type="project" value="GO_Central"/>
</dbReference>
<proteinExistence type="predicted"/>
<dbReference type="Gramene" id="ERN07687">
    <property type="protein sequence ID" value="ERN07687"/>
    <property type="gene ID" value="AMTR_s00155p00067910"/>
</dbReference>
<dbReference type="EMBL" id="KI393623">
    <property type="protein sequence ID" value="ERN07687.1"/>
    <property type="molecule type" value="Genomic_DNA"/>
</dbReference>
<name>W1PCQ8_AMBTC</name>
<feature type="compositionally biased region" description="Basic and acidic residues" evidence="1">
    <location>
        <begin position="68"/>
        <end position="86"/>
    </location>
</feature>
<reference evidence="3" key="1">
    <citation type="journal article" date="2013" name="Science">
        <title>The Amborella genome and the evolution of flowering plants.</title>
        <authorList>
            <consortium name="Amborella Genome Project"/>
        </authorList>
    </citation>
    <scope>NUCLEOTIDE SEQUENCE [LARGE SCALE GENOMIC DNA]</scope>
</reference>
<evidence type="ECO:0000313" key="2">
    <source>
        <dbReference type="EMBL" id="ERN07687.1"/>
    </source>
</evidence>
<feature type="region of interest" description="Disordered" evidence="1">
    <location>
        <begin position="63"/>
        <end position="86"/>
    </location>
</feature>
<keyword evidence="3" id="KW-1185">Reference proteome</keyword>